<dbReference type="Pfam" id="PF00005">
    <property type="entry name" value="ABC_tran"/>
    <property type="match status" value="1"/>
</dbReference>
<dbReference type="AlphaFoldDB" id="A0A8C3R0Y9"/>
<dbReference type="PANTHER" id="PTHR48041:SF113">
    <property type="entry name" value="ATP-BINDING CASSETTE SUB-FAMILY G MEMBER 5"/>
    <property type="match status" value="1"/>
</dbReference>
<evidence type="ECO:0000256" key="1">
    <source>
        <dbReference type="ARBA" id="ARBA00004141"/>
    </source>
</evidence>
<dbReference type="PROSITE" id="PS00211">
    <property type="entry name" value="ABC_TRANSPORTER_1"/>
    <property type="match status" value="1"/>
</dbReference>
<dbReference type="GO" id="GO:0005524">
    <property type="term" value="F:ATP binding"/>
    <property type="evidence" value="ECO:0007669"/>
    <property type="project" value="UniProtKB-KW"/>
</dbReference>
<reference evidence="12" key="2">
    <citation type="submission" date="2025-09" db="UniProtKB">
        <authorList>
            <consortium name="Ensembl"/>
        </authorList>
    </citation>
    <scope>IDENTIFICATION</scope>
</reference>
<dbReference type="GO" id="GO:0016324">
    <property type="term" value="C:apical plasma membrane"/>
    <property type="evidence" value="ECO:0007669"/>
    <property type="project" value="TreeGrafter"/>
</dbReference>
<dbReference type="InterPro" id="IPR003593">
    <property type="entry name" value="AAA+_ATPase"/>
</dbReference>
<keyword evidence="8 10" id="KW-0472">Membrane</keyword>
<accession>A0A8C3R0Y9</accession>
<evidence type="ECO:0000313" key="12">
    <source>
        <dbReference type="Ensembl" id="ENSCRFP00000014377.1"/>
    </source>
</evidence>
<dbReference type="GO" id="GO:0043190">
    <property type="term" value="C:ATP-binding cassette (ABC) transporter complex"/>
    <property type="evidence" value="ECO:0007669"/>
    <property type="project" value="TreeGrafter"/>
</dbReference>
<proteinExistence type="inferred from homology"/>
<dbReference type="GO" id="GO:0140359">
    <property type="term" value="F:ABC-type transporter activity"/>
    <property type="evidence" value="ECO:0007669"/>
    <property type="project" value="InterPro"/>
</dbReference>
<comment type="similarity">
    <text evidence="2">Belongs to the ABC transporter superfamily. ABCG family. Eye pigment precursor importer (TC 3.A.1.204) subfamily.</text>
</comment>
<comment type="subcellular location">
    <subcellularLocation>
        <location evidence="1">Membrane</location>
        <topology evidence="1">Multi-pass membrane protein</topology>
    </subcellularLocation>
</comment>
<evidence type="ECO:0000256" key="8">
    <source>
        <dbReference type="ARBA" id="ARBA00023136"/>
    </source>
</evidence>
<feature type="region of interest" description="Disordered" evidence="9">
    <location>
        <begin position="1"/>
        <end position="31"/>
    </location>
</feature>
<keyword evidence="13" id="KW-1185">Reference proteome</keyword>
<name>A0A8C3R0Y9_9PASS</name>
<dbReference type="Gene3D" id="3.40.50.300">
    <property type="entry name" value="P-loop containing nucleotide triphosphate hydrolases"/>
    <property type="match status" value="1"/>
</dbReference>
<sequence>AAEPRHPRMSGTASPTLEKSGSIGHTGEGKAVGQLPHSISVQGVSYTIRERVGPWWNFSLYCKKWTRQILKDVSFHIESGQIMGILGNSGSGKTTLLDAISGRLAHKDNFLGEVYVNGRQLKREQFRDCFSYVPQSDTLLSFLTIQESLTYTALLTLKRRSNNSVKKKVDAVMAELSLSHIADKIIGSRNVVGISGGERRRVSVAAQLLQDPKVMLLDEPTTGLDCLTANQLVLLLSELAHRDRIVILTIHQPRSELFKLFDKIAIMSFGEMVFCGNPMEMITFFGDCGYSCPEQSNPFDFYVDLTSVDTRSKEHELKTYSRVQEFVSAYRNSEIFSKVLAAIEKTKCMKELPPIPLKNKDLPSGFYQMLILLRRATRNLSRDKIGVIMRLLQNLLFGLFVAFFLLRLRNDLAQGAVQDRVGLVYQCVSAPPYTGMLNAVALFPPLRAISDQESKDGLYKKWQMLVAYIVHFLPFSVISVAIFSTFIYWTTGLHPDASRFGIFFAVVLASHMIGELLTLVMLGVVQDPNIVQSVVVLLNSAGLNNSVSLRTIEEMPTPFKLLSFLTFQKYSSEVLVVNEFYGLNFTCGGANSSTADNAACVFSQGIRFIEQNYPGALSRFTADFLVLYAFIPVLAIIAVLSFILRERITDRQ</sequence>
<feature type="transmembrane region" description="Helical" evidence="10">
    <location>
        <begin position="465"/>
        <end position="489"/>
    </location>
</feature>
<dbReference type="InterPro" id="IPR050352">
    <property type="entry name" value="ABCG_transporters"/>
</dbReference>
<evidence type="ECO:0000256" key="7">
    <source>
        <dbReference type="ARBA" id="ARBA00022989"/>
    </source>
</evidence>
<dbReference type="InterPro" id="IPR013525">
    <property type="entry name" value="ABC2_TM"/>
</dbReference>
<feature type="domain" description="ABC transporter" evidence="11">
    <location>
        <begin position="39"/>
        <end position="294"/>
    </location>
</feature>
<feature type="transmembrane region" description="Helical" evidence="10">
    <location>
        <begin position="625"/>
        <end position="644"/>
    </location>
</feature>
<feature type="transmembrane region" description="Helical" evidence="10">
    <location>
        <begin position="387"/>
        <end position="406"/>
    </location>
</feature>
<dbReference type="SUPFAM" id="SSF52540">
    <property type="entry name" value="P-loop containing nucleoside triphosphate hydrolases"/>
    <property type="match status" value="1"/>
</dbReference>
<dbReference type="Ensembl" id="ENSCRFT00000014880.1">
    <property type="protein sequence ID" value="ENSCRFP00000014377.1"/>
    <property type="gene ID" value="ENSCRFG00000011095.1"/>
</dbReference>
<dbReference type="SMART" id="SM00382">
    <property type="entry name" value="AAA"/>
    <property type="match status" value="1"/>
</dbReference>
<dbReference type="Pfam" id="PF19055">
    <property type="entry name" value="ABC2_membrane_7"/>
    <property type="match status" value="1"/>
</dbReference>
<evidence type="ECO:0000256" key="3">
    <source>
        <dbReference type="ARBA" id="ARBA00022448"/>
    </source>
</evidence>
<dbReference type="InterPro" id="IPR003439">
    <property type="entry name" value="ABC_transporter-like_ATP-bd"/>
</dbReference>
<keyword evidence="4 10" id="KW-0812">Transmembrane</keyword>
<dbReference type="CDD" id="cd03234">
    <property type="entry name" value="ABCG_White"/>
    <property type="match status" value="1"/>
</dbReference>
<evidence type="ECO:0000256" key="2">
    <source>
        <dbReference type="ARBA" id="ARBA00005814"/>
    </source>
</evidence>
<feature type="transmembrane region" description="Helical" evidence="10">
    <location>
        <begin position="501"/>
        <end position="525"/>
    </location>
</feature>
<dbReference type="Proteomes" id="UP000694396">
    <property type="component" value="Unplaced"/>
</dbReference>
<dbReference type="GO" id="GO:0016887">
    <property type="term" value="F:ATP hydrolysis activity"/>
    <property type="evidence" value="ECO:0007669"/>
    <property type="project" value="InterPro"/>
</dbReference>
<evidence type="ECO:0000313" key="13">
    <source>
        <dbReference type="Proteomes" id="UP000694396"/>
    </source>
</evidence>
<dbReference type="Pfam" id="PF01061">
    <property type="entry name" value="ABC2_membrane"/>
    <property type="match status" value="1"/>
</dbReference>
<reference evidence="12" key="1">
    <citation type="submission" date="2025-08" db="UniProtKB">
        <authorList>
            <consortium name="Ensembl"/>
        </authorList>
    </citation>
    <scope>IDENTIFICATION</scope>
</reference>
<dbReference type="GO" id="GO:0042632">
    <property type="term" value="P:cholesterol homeostasis"/>
    <property type="evidence" value="ECO:0007669"/>
    <property type="project" value="TreeGrafter"/>
</dbReference>
<dbReference type="InterPro" id="IPR027417">
    <property type="entry name" value="P-loop_NTPase"/>
</dbReference>
<evidence type="ECO:0000256" key="5">
    <source>
        <dbReference type="ARBA" id="ARBA00022741"/>
    </source>
</evidence>
<dbReference type="FunFam" id="3.40.50.300:FF:003269">
    <property type="entry name" value="ATP binding cassette subfamily G member 5"/>
    <property type="match status" value="1"/>
</dbReference>
<dbReference type="InterPro" id="IPR017871">
    <property type="entry name" value="ABC_transporter-like_CS"/>
</dbReference>
<evidence type="ECO:0000256" key="9">
    <source>
        <dbReference type="SAM" id="MobiDB-lite"/>
    </source>
</evidence>
<keyword evidence="5" id="KW-0547">Nucleotide-binding</keyword>
<evidence type="ECO:0000256" key="6">
    <source>
        <dbReference type="ARBA" id="ARBA00022840"/>
    </source>
</evidence>
<dbReference type="GO" id="GO:0033344">
    <property type="term" value="P:cholesterol efflux"/>
    <property type="evidence" value="ECO:0007669"/>
    <property type="project" value="TreeGrafter"/>
</dbReference>
<keyword evidence="7 10" id="KW-1133">Transmembrane helix</keyword>
<dbReference type="PROSITE" id="PS50893">
    <property type="entry name" value="ABC_TRANSPORTER_2"/>
    <property type="match status" value="1"/>
</dbReference>
<keyword evidence="6" id="KW-0067">ATP-binding</keyword>
<evidence type="ECO:0000259" key="11">
    <source>
        <dbReference type="PROSITE" id="PS50893"/>
    </source>
</evidence>
<protein>
    <submittedName>
        <fullName evidence="12">ATP binding cassette subfamily G member 5</fullName>
    </submittedName>
</protein>
<dbReference type="PANTHER" id="PTHR48041">
    <property type="entry name" value="ABC TRANSPORTER G FAMILY MEMBER 28"/>
    <property type="match status" value="1"/>
</dbReference>
<organism evidence="12 13">
    <name type="scientific">Cyanoderma ruficeps</name>
    <name type="common">rufous-capped babbler</name>
    <dbReference type="NCBI Taxonomy" id="181631"/>
    <lineage>
        <taxon>Eukaryota</taxon>
        <taxon>Metazoa</taxon>
        <taxon>Chordata</taxon>
        <taxon>Craniata</taxon>
        <taxon>Vertebrata</taxon>
        <taxon>Euteleostomi</taxon>
        <taxon>Archelosauria</taxon>
        <taxon>Archosauria</taxon>
        <taxon>Dinosauria</taxon>
        <taxon>Saurischia</taxon>
        <taxon>Theropoda</taxon>
        <taxon>Coelurosauria</taxon>
        <taxon>Aves</taxon>
        <taxon>Neognathae</taxon>
        <taxon>Neoaves</taxon>
        <taxon>Telluraves</taxon>
        <taxon>Australaves</taxon>
        <taxon>Passeriformes</taxon>
        <taxon>Sylvioidea</taxon>
        <taxon>Timaliidae</taxon>
        <taxon>Cyanoderma</taxon>
    </lineage>
</organism>
<evidence type="ECO:0000256" key="4">
    <source>
        <dbReference type="ARBA" id="ARBA00022692"/>
    </source>
</evidence>
<keyword evidence="3" id="KW-0813">Transport</keyword>
<dbReference type="InterPro" id="IPR043926">
    <property type="entry name" value="ABCG_dom"/>
</dbReference>
<evidence type="ECO:0000256" key="10">
    <source>
        <dbReference type="SAM" id="Phobius"/>
    </source>
</evidence>